<comment type="subcellular location">
    <subcellularLocation>
        <location evidence="1">Cell membrane</location>
    </subcellularLocation>
</comment>
<sequence length="129" mass="13631">MWNLLLDGSGTSLPEGYQKIGVGEALVDALLGFIVVFIGIAFLIGVIWLVGFCMRKATGTGDGAKGATPPVTEKEKAGTKPDQAVVLPAAGAEEELSEETVAVITAALMAYYAKETPKCEFTVKRIRKI</sequence>
<evidence type="ECO:0000256" key="2">
    <source>
        <dbReference type="ARBA" id="ARBA00022475"/>
    </source>
</evidence>
<dbReference type="Pfam" id="PF04277">
    <property type="entry name" value="OAD_gamma"/>
    <property type="match status" value="1"/>
</dbReference>
<proteinExistence type="predicted"/>
<feature type="transmembrane region" description="Helical" evidence="7">
    <location>
        <begin position="29"/>
        <end position="50"/>
    </location>
</feature>
<dbReference type="AlphaFoldDB" id="A0A9D1ME05"/>
<evidence type="ECO:0000256" key="1">
    <source>
        <dbReference type="ARBA" id="ARBA00004236"/>
    </source>
</evidence>
<reference evidence="8" key="2">
    <citation type="journal article" date="2021" name="PeerJ">
        <title>Extensive microbial diversity within the chicken gut microbiome revealed by metagenomics and culture.</title>
        <authorList>
            <person name="Gilroy R."/>
            <person name="Ravi A."/>
            <person name="Getino M."/>
            <person name="Pursley I."/>
            <person name="Horton D.L."/>
            <person name="Alikhan N.F."/>
            <person name="Baker D."/>
            <person name="Gharbi K."/>
            <person name="Hall N."/>
            <person name="Watson M."/>
            <person name="Adriaenssens E.M."/>
            <person name="Foster-Nyarko E."/>
            <person name="Jarju S."/>
            <person name="Secka A."/>
            <person name="Antonio M."/>
            <person name="Oren A."/>
            <person name="Chaudhuri R.R."/>
            <person name="La Ragione R."/>
            <person name="Hildebrand F."/>
            <person name="Pallen M.J."/>
        </authorList>
    </citation>
    <scope>NUCLEOTIDE SEQUENCE</scope>
    <source>
        <strain evidence="8">11687</strain>
    </source>
</reference>
<accession>A0A9D1ME05</accession>
<evidence type="ECO:0000256" key="6">
    <source>
        <dbReference type="SAM" id="MobiDB-lite"/>
    </source>
</evidence>
<evidence type="ECO:0000256" key="5">
    <source>
        <dbReference type="ARBA" id="ARBA00023136"/>
    </source>
</evidence>
<protein>
    <submittedName>
        <fullName evidence="8">OadG family protein</fullName>
    </submittedName>
</protein>
<evidence type="ECO:0000313" key="9">
    <source>
        <dbReference type="Proteomes" id="UP000824081"/>
    </source>
</evidence>
<evidence type="ECO:0000256" key="4">
    <source>
        <dbReference type="ARBA" id="ARBA00022989"/>
    </source>
</evidence>
<keyword evidence="2" id="KW-1003">Cell membrane</keyword>
<evidence type="ECO:0000256" key="7">
    <source>
        <dbReference type="SAM" id="Phobius"/>
    </source>
</evidence>
<keyword evidence="5 7" id="KW-0472">Membrane</keyword>
<feature type="region of interest" description="Disordered" evidence="6">
    <location>
        <begin position="59"/>
        <end position="80"/>
    </location>
</feature>
<organism evidence="8 9">
    <name type="scientific">Candidatus Scatosoma pullistercoris</name>
    <dbReference type="NCBI Taxonomy" id="2840934"/>
    <lineage>
        <taxon>Bacteria</taxon>
        <taxon>Bacillati</taxon>
        <taxon>Bacillota</taxon>
        <taxon>Clostridia</taxon>
        <taxon>Candidatus Scatosoma</taxon>
    </lineage>
</organism>
<dbReference type="Proteomes" id="UP000824081">
    <property type="component" value="Unassembled WGS sequence"/>
</dbReference>
<dbReference type="GO" id="GO:0015081">
    <property type="term" value="F:sodium ion transmembrane transporter activity"/>
    <property type="evidence" value="ECO:0007669"/>
    <property type="project" value="InterPro"/>
</dbReference>
<dbReference type="InterPro" id="IPR005899">
    <property type="entry name" value="Na_pump_deCOase"/>
</dbReference>
<evidence type="ECO:0000256" key="3">
    <source>
        <dbReference type="ARBA" id="ARBA00022692"/>
    </source>
</evidence>
<keyword evidence="4 7" id="KW-1133">Transmembrane helix</keyword>
<reference evidence="8" key="1">
    <citation type="submission" date="2020-10" db="EMBL/GenBank/DDBJ databases">
        <authorList>
            <person name="Gilroy R."/>
        </authorList>
    </citation>
    <scope>NUCLEOTIDE SEQUENCE</scope>
    <source>
        <strain evidence="8">11687</strain>
    </source>
</reference>
<name>A0A9D1ME05_9FIRM</name>
<dbReference type="EMBL" id="DVMZ01000009">
    <property type="protein sequence ID" value="HIU58531.1"/>
    <property type="molecule type" value="Genomic_DNA"/>
</dbReference>
<gene>
    <name evidence="8" type="ORF">IAC57_00370</name>
</gene>
<evidence type="ECO:0000313" key="8">
    <source>
        <dbReference type="EMBL" id="HIU58531.1"/>
    </source>
</evidence>
<keyword evidence="3 7" id="KW-0812">Transmembrane</keyword>
<dbReference type="GO" id="GO:0005886">
    <property type="term" value="C:plasma membrane"/>
    <property type="evidence" value="ECO:0007669"/>
    <property type="project" value="UniProtKB-SubCell"/>
</dbReference>
<dbReference type="GO" id="GO:0036376">
    <property type="term" value="P:sodium ion export across plasma membrane"/>
    <property type="evidence" value="ECO:0007669"/>
    <property type="project" value="InterPro"/>
</dbReference>
<comment type="caution">
    <text evidence="8">The sequence shown here is derived from an EMBL/GenBank/DDBJ whole genome shotgun (WGS) entry which is preliminary data.</text>
</comment>